<evidence type="ECO:0000313" key="2">
    <source>
        <dbReference type="EMBL" id="MBK0370280.1"/>
    </source>
</evidence>
<dbReference type="AlphaFoldDB" id="A0A934PNT5"/>
<reference evidence="2" key="1">
    <citation type="submission" date="2020-12" db="EMBL/GenBank/DDBJ databases">
        <title>Bacterial novel species Flavobacterium sp. SE-1-e isolated from soil.</title>
        <authorList>
            <person name="Jung H.-Y."/>
        </authorList>
    </citation>
    <scope>NUCLEOTIDE SEQUENCE</scope>
    <source>
        <strain evidence="2">SE-1-e</strain>
    </source>
</reference>
<comment type="caution">
    <text evidence="2">The sequence shown here is derived from an EMBL/GenBank/DDBJ whole genome shotgun (WGS) entry which is preliminary data.</text>
</comment>
<dbReference type="Pfam" id="PF16250">
    <property type="entry name" value="DUF4907"/>
    <property type="match status" value="1"/>
</dbReference>
<keyword evidence="3" id="KW-1185">Reference proteome</keyword>
<keyword evidence="1" id="KW-1133">Transmembrane helix</keyword>
<keyword evidence="1" id="KW-0472">Membrane</keyword>
<sequence>MTIKSFDKFFWNSFQKNLYAIKLVFFLGICLVLFATARQNRSAFLVISFKTETGWGYKITDNEKVIIKQSIIPVISQNKSFSSEEEALKTGEFVKEKLQSHQSPTLTKNDLLLLGIKI</sequence>
<gene>
    <name evidence="2" type="ORF">I5M07_10555</name>
</gene>
<accession>A0A934PNT5</accession>
<dbReference type="Proteomes" id="UP000609172">
    <property type="component" value="Unassembled WGS sequence"/>
</dbReference>
<protein>
    <submittedName>
        <fullName evidence="2">DUF4907 domain-containing protein</fullName>
    </submittedName>
</protein>
<evidence type="ECO:0000313" key="3">
    <source>
        <dbReference type="Proteomes" id="UP000609172"/>
    </source>
</evidence>
<evidence type="ECO:0000256" key="1">
    <source>
        <dbReference type="SAM" id="Phobius"/>
    </source>
</evidence>
<proteinExistence type="predicted"/>
<dbReference type="EMBL" id="JAEHFV010000004">
    <property type="protein sequence ID" value="MBK0370280.1"/>
    <property type="molecule type" value="Genomic_DNA"/>
</dbReference>
<keyword evidence="1" id="KW-0812">Transmembrane</keyword>
<organism evidence="2 3">
    <name type="scientific">Flavobacterium agrisoli</name>
    <dbReference type="NCBI Taxonomy" id="2793066"/>
    <lineage>
        <taxon>Bacteria</taxon>
        <taxon>Pseudomonadati</taxon>
        <taxon>Bacteroidota</taxon>
        <taxon>Flavobacteriia</taxon>
        <taxon>Flavobacteriales</taxon>
        <taxon>Flavobacteriaceae</taxon>
        <taxon>Flavobacterium</taxon>
    </lineage>
</organism>
<feature type="transmembrane region" description="Helical" evidence="1">
    <location>
        <begin position="18"/>
        <end position="37"/>
    </location>
</feature>
<dbReference type="InterPro" id="IPR032593">
    <property type="entry name" value="DUF4907"/>
</dbReference>
<name>A0A934PNT5_9FLAO</name>